<dbReference type="PANTHER" id="PTHR35040:SF7">
    <property type="entry name" value="FIBRONECTIN TYPE-III DOMAIN-CONTAINING PROTEIN-RELATED"/>
    <property type="match status" value="1"/>
</dbReference>
<dbReference type="Pfam" id="PF12138">
    <property type="entry name" value="Spherulin4"/>
    <property type="match status" value="1"/>
</dbReference>
<dbReference type="PANTHER" id="PTHR35040">
    <property type="match status" value="1"/>
</dbReference>
<evidence type="ECO:0000313" key="1">
    <source>
        <dbReference type="EMBL" id="BAL81594.1"/>
    </source>
</evidence>
<keyword evidence="2" id="KW-1185">Reference proteome</keyword>
<dbReference type="AlphaFoldDB" id="A0A7U6GFS5"/>
<proteinExistence type="predicted"/>
<sequence>MKMIIFFRKIAILLFVFLFLFFQISNTFSITPIYKKVFSNVILVPAYFGESSTEFNKLITYKSTNSTIFAIINVDNGPGSEKLDFYSLTVRRLSLSSKKVVGYVYTSYGKRNINLVKQDIDKWYSFYKNIKGIFLDETLDTTEALEYYKTLYQYIKSKYRGTVIINPGTNFTPSLINYCDYAVVFEGSPDELANFTIDNSLNKYISKLIALVYGADQNKLENIKTLLANIGLKNYYITCDTLPNPWDTFSNCMPQE</sequence>
<dbReference type="RefSeq" id="WP_014453989.1">
    <property type="nucleotide sequence ID" value="NC_017096.1"/>
</dbReference>
<reference evidence="1 2" key="1">
    <citation type="submission" date="2011-01" db="EMBL/GenBank/DDBJ databases">
        <title>Whole genome sequence of Caldisericum exile AZM16c01.</title>
        <authorList>
            <person name="Narita-Yamada S."/>
            <person name="Kawakoshi A."/>
            <person name="Nakamura S."/>
            <person name="Sasagawa M."/>
            <person name="Fukada J."/>
            <person name="Sekine M."/>
            <person name="Kato Y."/>
            <person name="Fukai R."/>
            <person name="Sasaki K."/>
            <person name="Hanamaki A."/>
            <person name="Narita H."/>
            <person name="Konno Y."/>
            <person name="Mori K."/>
            <person name="Yamazaki S."/>
            <person name="Suzuki K."/>
            <person name="Fujita N."/>
        </authorList>
    </citation>
    <scope>NUCLEOTIDE SEQUENCE [LARGE SCALE GENOMIC DNA]</scope>
    <source>
        <strain evidence="2">DSM 21853 / NBRC 104410 / AZM16c01</strain>
    </source>
</reference>
<protein>
    <recommendedName>
        <fullName evidence="3">Spherulation-specific family 4</fullName>
    </recommendedName>
</protein>
<gene>
    <name evidence="1" type="ordered locus">CSE_14680</name>
</gene>
<dbReference type="EMBL" id="AP012051">
    <property type="protein sequence ID" value="BAL81594.1"/>
    <property type="molecule type" value="Genomic_DNA"/>
</dbReference>
<dbReference type="Proteomes" id="UP000004793">
    <property type="component" value="Chromosome"/>
</dbReference>
<dbReference type="KEGG" id="cex:CSE_14680"/>
<organism evidence="1 2">
    <name type="scientific">Caldisericum exile (strain DSM 21853 / NBRC 104410 / AZM16c01)</name>
    <dbReference type="NCBI Taxonomy" id="511051"/>
    <lineage>
        <taxon>Bacteria</taxon>
        <taxon>Pseudomonadati</taxon>
        <taxon>Caldisericota/Cryosericota group</taxon>
        <taxon>Caldisericota</taxon>
        <taxon>Caldisericia</taxon>
        <taxon>Caldisericales</taxon>
        <taxon>Caldisericaceae</taxon>
        <taxon>Caldisericum</taxon>
    </lineage>
</organism>
<evidence type="ECO:0000313" key="2">
    <source>
        <dbReference type="Proteomes" id="UP000004793"/>
    </source>
</evidence>
<name>A0A7U6GFS5_CALEA</name>
<evidence type="ECO:0008006" key="3">
    <source>
        <dbReference type="Google" id="ProtNLM"/>
    </source>
</evidence>
<dbReference type="InterPro" id="IPR021986">
    <property type="entry name" value="Spherulin4"/>
</dbReference>
<accession>A0A7U6GFS5</accession>
<dbReference type="OrthoDB" id="508445at2"/>